<dbReference type="AlphaFoldDB" id="A0A5P2G5B6"/>
<dbReference type="KEGG" id="arac:E0W69_018615"/>
<reference evidence="1 2" key="1">
    <citation type="submission" date="2019-09" db="EMBL/GenBank/DDBJ databases">
        <title>Complete genome sequence of Arachidicoccus sp. B3-10 isolated from apple orchard soil.</title>
        <authorList>
            <person name="Kim H.S."/>
            <person name="Han K.-I."/>
            <person name="Suh M.K."/>
            <person name="Lee K.C."/>
            <person name="Eom M.K."/>
            <person name="Kim J.-S."/>
            <person name="Kang S.W."/>
            <person name="Sin Y."/>
            <person name="Lee J.-S."/>
        </authorList>
    </citation>
    <scope>NUCLEOTIDE SEQUENCE [LARGE SCALE GENOMIC DNA]</scope>
    <source>
        <strain evidence="1 2">B3-10</strain>
    </source>
</reference>
<protein>
    <submittedName>
        <fullName evidence="1">Uncharacterized protein</fullName>
    </submittedName>
</protein>
<keyword evidence="2" id="KW-1185">Reference proteome</keyword>
<dbReference type="EMBL" id="CP044016">
    <property type="protein sequence ID" value="QES91024.1"/>
    <property type="molecule type" value="Genomic_DNA"/>
</dbReference>
<sequence>MDFSSFLQSLNNHQPTEDFSAELQALWWIRKDQWNIAHDMVQNLSSKNAALIHALLHKIEGDIWNANYWYANANSNNPNISIEKEWENLVKKIL</sequence>
<proteinExistence type="predicted"/>
<organism evidence="1 2">
    <name type="scientific">Rhizosphaericola mali</name>
    <dbReference type="NCBI Taxonomy" id="2545455"/>
    <lineage>
        <taxon>Bacteria</taxon>
        <taxon>Pseudomonadati</taxon>
        <taxon>Bacteroidota</taxon>
        <taxon>Chitinophagia</taxon>
        <taxon>Chitinophagales</taxon>
        <taxon>Chitinophagaceae</taxon>
        <taxon>Rhizosphaericola</taxon>
    </lineage>
</organism>
<dbReference type="Proteomes" id="UP000292424">
    <property type="component" value="Chromosome"/>
</dbReference>
<evidence type="ECO:0000313" key="1">
    <source>
        <dbReference type="EMBL" id="QES91024.1"/>
    </source>
</evidence>
<name>A0A5P2G5B6_9BACT</name>
<evidence type="ECO:0000313" key="2">
    <source>
        <dbReference type="Proteomes" id="UP000292424"/>
    </source>
</evidence>
<dbReference type="OrthoDB" id="370799at2"/>
<accession>A0A5P2G5B6</accession>
<gene>
    <name evidence="1" type="ORF">E0W69_018615</name>
</gene>